<dbReference type="AlphaFoldDB" id="A0A7Z0VLG2"/>
<reference evidence="2 3" key="1">
    <citation type="submission" date="2016-06" db="EMBL/GenBank/DDBJ databases">
        <title>Genome sequence of endosymbiont of Candidatus Endolucinida thiodiazotropha.</title>
        <authorList>
            <person name="Poehlein A."/>
            <person name="Koenig S."/>
            <person name="Heiden S.E."/>
            <person name="Thuermer A."/>
            <person name="Voget S."/>
            <person name="Daniel R."/>
            <person name="Markert S."/>
            <person name="Gros O."/>
            <person name="Schweder T."/>
        </authorList>
    </citation>
    <scope>NUCLEOTIDE SEQUENCE [LARGE SCALE GENOMIC DNA]</scope>
    <source>
        <strain evidence="2 3">COS</strain>
    </source>
</reference>
<accession>A0A7Z0VLG2</accession>
<dbReference type="RefSeq" id="WP_069124349.1">
    <property type="nucleotide sequence ID" value="NZ_MARB01000009.1"/>
</dbReference>
<dbReference type="OrthoDB" id="9875123at2"/>
<evidence type="ECO:0000313" key="3">
    <source>
        <dbReference type="Proteomes" id="UP000094769"/>
    </source>
</evidence>
<feature type="region of interest" description="Disordered" evidence="1">
    <location>
        <begin position="55"/>
        <end position="87"/>
    </location>
</feature>
<gene>
    <name evidence="2" type="ORF">CODIS_19210</name>
</gene>
<proteinExistence type="predicted"/>
<dbReference type="Proteomes" id="UP000094769">
    <property type="component" value="Unassembled WGS sequence"/>
</dbReference>
<comment type="caution">
    <text evidence="2">The sequence shown here is derived from an EMBL/GenBank/DDBJ whole genome shotgun (WGS) entry which is preliminary data.</text>
</comment>
<feature type="compositionally biased region" description="Basic and acidic residues" evidence="1">
    <location>
        <begin position="55"/>
        <end position="66"/>
    </location>
</feature>
<sequence>MAKAQPGTRVTIQLDPRVALESVLLNRHRQVPANRRQEWLRGLLVQGFRSEIESLRGTSDDTKRDSTTAFAKSMPRSPRRTAGLPESVPAVVNAEPMSATEGTKPFAALSGVMGKVMGQ</sequence>
<evidence type="ECO:0000256" key="1">
    <source>
        <dbReference type="SAM" id="MobiDB-lite"/>
    </source>
</evidence>
<protein>
    <submittedName>
        <fullName evidence="2">Uncharacterized protein</fullName>
    </submittedName>
</protein>
<organism evidence="2 3">
    <name type="scientific">Candidatus Thiodiazotropha endolucinida</name>
    <dbReference type="NCBI Taxonomy" id="1655433"/>
    <lineage>
        <taxon>Bacteria</taxon>
        <taxon>Pseudomonadati</taxon>
        <taxon>Pseudomonadota</taxon>
        <taxon>Gammaproteobacteria</taxon>
        <taxon>Chromatiales</taxon>
        <taxon>Sedimenticolaceae</taxon>
        <taxon>Candidatus Thiodiazotropha</taxon>
    </lineage>
</organism>
<name>A0A7Z0VLG2_9GAMM</name>
<evidence type="ECO:0000313" key="2">
    <source>
        <dbReference type="EMBL" id="ODJ87813.1"/>
    </source>
</evidence>
<keyword evidence="3" id="KW-1185">Reference proteome</keyword>
<dbReference type="EMBL" id="MARB01000009">
    <property type="protein sequence ID" value="ODJ87813.1"/>
    <property type="molecule type" value="Genomic_DNA"/>
</dbReference>